<dbReference type="AlphaFoldDB" id="A0A3G2R2S9"/>
<dbReference type="Pfam" id="PF06177">
    <property type="entry name" value="QueT"/>
    <property type="match status" value="1"/>
</dbReference>
<feature type="transmembrane region" description="Helical" evidence="1">
    <location>
        <begin position="125"/>
        <end position="149"/>
    </location>
</feature>
<name>A0A3G2R2S9_9FIRM</name>
<sequence length="159" mass="17408">MSVMKPVKKLTVSGIIMAVYIDLMYLAQILSLGQIRIRIADCAYILSYVYSFLAIPLGLANFLYGLFFGGFGLIDAVGWAVVGIITSEGVNLVKRIGLSEWFTVIPVICIPSQLAPLWLSPILHLPYVVLTVSISIGQIVPACMGVFLLKKLKNLLPEH</sequence>
<reference evidence="2 3" key="1">
    <citation type="submission" date="2018-10" db="EMBL/GenBank/DDBJ databases">
        <authorList>
            <person name="Zhang X."/>
        </authorList>
    </citation>
    <scope>NUCLEOTIDE SEQUENCE [LARGE SCALE GENOMIC DNA]</scope>
    <source>
        <strain evidence="2 3">SK-G1</strain>
    </source>
</reference>
<feature type="transmembrane region" description="Helical" evidence="1">
    <location>
        <begin position="98"/>
        <end position="119"/>
    </location>
</feature>
<evidence type="ECO:0000313" key="2">
    <source>
        <dbReference type="EMBL" id="AYO29615.1"/>
    </source>
</evidence>
<dbReference type="RefSeq" id="WP_122014010.1">
    <property type="nucleotide sequence ID" value="NZ_CP033169.1"/>
</dbReference>
<keyword evidence="1" id="KW-1133">Transmembrane helix</keyword>
<accession>A0A3G2R2S9</accession>
<dbReference type="Proteomes" id="UP000280960">
    <property type="component" value="Chromosome"/>
</dbReference>
<keyword evidence="3" id="KW-1185">Reference proteome</keyword>
<keyword evidence="1" id="KW-0472">Membrane</keyword>
<dbReference type="EMBL" id="CP033169">
    <property type="protein sequence ID" value="AYO29615.1"/>
    <property type="molecule type" value="Genomic_DNA"/>
</dbReference>
<keyword evidence="1" id="KW-0812">Transmembrane</keyword>
<feature type="transmembrane region" description="Helical" evidence="1">
    <location>
        <begin position="42"/>
        <end position="60"/>
    </location>
</feature>
<proteinExistence type="predicted"/>
<feature type="transmembrane region" description="Helical" evidence="1">
    <location>
        <begin position="12"/>
        <end position="30"/>
    </location>
</feature>
<feature type="transmembrane region" description="Helical" evidence="1">
    <location>
        <begin position="66"/>
        <end position="86"/>
    </location>
</feature>
<protein>
    <submittedName>
        <fullName evidence="2">QueT transporter family protein</fullName>
    </submittedName>
</protein>
<dbReference type="KEGG" id="bacg:D2962_02450"/>
<dbReference type="InterPro" id="IPR010387">
    <property type="entry name" value="QueT"/>
</dbReference>
<evidence type="ECO:0000313" key="3">
    <source>
        <dbReference type="Proteomes" id="UP000280960"/>
    </source>
</evidence>
<organism evidence="2 3">
    <name type="scientific">Biomaibacter acetigenes</name>
    <dbReference type="NCBI Taxonomy" id="2316383"/>
    <lineage>
        <taxon>Bacteria</taxon>
        <taxon>Bacillati</taxon>
        <taxon>Bacillota</taxon>
        <taxon>Clostridia</taxon>
        <taxon>Thermosediminibacterales</taxon>
        <taxon>Tepidanaerobacteraceae</taxon>
        <taxon>Biomaibacter</taxon>
    </lineage>
</organism>
<evidence type="ECO:0000256" key="1">
    <source>
        <dbReference type="SAM" id="Phobius"/>
    </source>
</evidence>
<gene>
    <name evidence="2" type="ORF">D2962_02450</name>
</gene>